<accession>A0ABQ9G1U3</accession>
<dbReference type="EMBL" id="JARBHB010000016">
    <property type="protein sequence ID" value="KAJ8866452.1"/>
    <property type="molecule type" value="Genomic_DNA"/>
</dbReference>
<proteinExistence type="predicted"/>
<evidence type="ECO:0000256" key="1">
    <source>
        <dbReference type="SAM" id="MobiDB-lite"/>
    </source>
</evidence>
<name>A0ABQ9G1U3_9NEOP</name>
<keyword evidence="3" id="KW-1185">Reference proteome</keyword>
<dbReference type="Proteomes" id="UP001159363">
    <property type="component" value="Chromosome 15"/>
</dbReference>
<comment type="caution">
    <text evidence="2">The sequence shown here is derived from an EMBL/GenBank/DDBJ whole genome shotgun (WGS) entry which is preliminary data.</text>
</comment>
<reference evidence="2 3" key="1">
    <citation type="submission" date="2023-02" db="EMBL/GenBank/DDBJ databases">
        <title>LHISI_Scaffold_Assembly.</title>
        <authorList>
            <person name="Stuart O.P."/>
            <person name="Cleave R."/>
            <person name="Magrath M.J.L."/>
            <person name="Mikheyev A.S."/>
        </authorList>
    </citation>
    <scope>NUCLEOTIDE SEQUENCE [LARGE SCALE GENOMIC DNA]</scope>
    <source>
        <strain evidence="2">Daus_M_001</strain>
        <tissue evidence="2">Leg muscle</tissue>
    </source>
</reference>
<feature type="region of interest" description="Disordered" evidence="1">
    <location>
        <begin position="514"/>
        <end position="533"/>
    </location>
</feature>
<sequence>MMDLVRSLTSSIARVSVPFLPGGGGGGKIGRLHREHTAPENARHLSTGAQPGPFYPCAAPGPARALAERLACSSPTEAIRVQYPTGSLQILSCGNRAGRCHWPAGFLPFPSTLQFRRRSILTSITHIGSQDLDWSDNSCLMMHLASGFFFSGSSHFPCLCISTSPHTPLTSPTSALETSIKPRRDYKQYRLLAVIATKAKDVTALRRTGVVRRTSTTTIRAYFYLWFFIAGDRGGVVVRLLASHEGEPGSISGGVTPRFSQVGIVPDDDADQRVLSGFSRLPRHHISSLLHSHLTSPSSALKISLLRAAQISSLNFHRSRSPSSTLLGASQILQHSFWSTEISQQSLWAHSSFVLALPMPVVAHRRHRITRQSQSSTNSQELTFPGLNACIYNCDYTNWISIHFHKPRDEITSSQRRFAKVEAIPHSRKAVSVRNPKLTKDVSYFFVRRRGSSFHYVHIPLILLQPPPPRSSVCLRYDGNKTGLWRDRERGALWLVRRGNDWHQGTRNCCGPQHCPARSKHPEAQPTPSPLSVTTRLTGQRFETARRHETTRQPEGRLPVIETPSSHPDITTPGTEELPPVCENVDSQSLAKGCDGHHLQFCPENMKAGTRYIEPARTAEFPEGLRASAVENEDEGLPRSLTAAISSAREAIIRCLCSACLTEKGELGGWVVDDLRLDSDEIGNLRLDSEGSRKQSTRVCRTLSKVLGTWRIFAGSHLLPKARTGKLCLRRFETFNSLNTDSLLDRFPPPNLFTGTPA</sequence>
<evidence type="ECO:0000313" key="2">
    <source>
        <dbReference type="EMBL" id="KAJ8866452.1"/>
    </source>
</evidence>
<organism evidence="2 3">
    <name type="scientific">Dryococelus australis</name>
    <dbReference type="NCBI Taxonomy" id="614101"/>
    <lineage>
        <taxon>Eukaryota</taxon>
        <taxon>Metazoa</taxon>
        <taxon>Ecdysozoa</taxon>
        <taxon>Arthropoda</taxon>
        <taxon>Hexapoda</taxon>
        <taxon>Insecta</taxon>
        <taxon>Pterygota</taxon>
        <taxon>Neoptera</taxon>
        <taxon>Polyneoptera</taxon>
        <taxon>Phasmatodea</taxon>
        <taxon>Verophasmatodea</taxon>
        <taxon>Anareolatae</taxon>
        <taxon>Phasmatidae</taxon>
        <taxon>Eurycanthinae</taxon>
        <taxon>Dryococelus</taxon>
    </lineage>
</organism>
<feature type="region of interest" description="Disordered" evidence="1">
    <location>
        <begin position="542"/>
        <end position="578"/>
    </location>
</feature>
<evidence type="ECO:0000313" key="3">
    <source>
        <dbReference type="Proteomes" id="UP001159363"/>
    </source>
</evidence>
<protein>
    <submittedName>
        <fullName evidence="2">Uncharacterized protein</fullName>
    </submittedName>
</protein>
<gene>
    <name evidence="2" type="ORF">PR048_032295</name>
</gene>
<feature type="compositionally biased region" description="Polar residues" evidence="1">
    <location>
        <begin position="563"/>
        <end position="574"/>
    </location>
</feature>
<feature type="compositionally biased region" description="Basic and acidic residues" evidence="1">
    <location>
        <begin position="543"/>
        <end position="555"/>
    </location>
</feature>